<sequence length="72" mass="8541">MSSFSVLDLMWQQLIYFYFLGITIQCRKTPVKSQLVHHFLIVSDKGYHNQHPKRIILKRKNMGCVSTWNAED</sequence>
<name>A0A2C9U1R9_MANES</name>
<accession>A0A2C9U1R9</accession>
<dbReference type="EMBL" id="CM004404">
    <property type="protein sequence ID" value="OAY23664.1"/>
    <property type="molecule type" value="Genomic_DNA"/>
</dbReference>
<dbReference type="AlphaFoldDB" id="A0A2C9U1R9"/>
<protein>
    <submittedName>
        <fullName evidence="1">Uncharacterized protein</fullName>
    </submittedName>
</protein>
<proteinExistence type="predicted"/>
<gene>
    <name evidence="1" type="ORF">MANES_18G096800</name>
</gene>
<organism evidence="1">
    <name type="scientific">Manihot esculenta</name>
    <name type="common">Cassava</name>
    <name type="synonym">Jatropha manihot</name>
    <dbReference type="NCBI Taxonomy" id="3983"/>
    <lineage>
        <taxon>Eukaryota</taxon>
        <taxon>Viridiplantae</taxon>
        <taxon>Streptophyta</taxon>
        <taxon>Embryophyta</taxon>
        <taxon>Tracheophyta</taxon>
        <taxon>Spermatophyta</taxon>
        <taxon>Magnoliopsida</taxon>
        <taxon>eudicotyledons</taxon>
        <taxon>Gunneridae</taxon>
        <taxon>Pentapetalae</taxon>
        <taxon>rosids</taxon>
        <taxon>fabids</taxon>
        <taxon>Malpighiales</taxon>
        <taxon>Euphorbiaceae</taxon>
        <taxon>Crotonoideae</taxon>
        <taxon>Manihoteae</taxon>
        <taxon>Manihot</taxon>
    </lineage>
</organism>
<evidence type="ECO:0000313" key="1">
    <source>
        <dbReference type="EMBL" id="OAY23664.1"/>
    </source>
</evidence>
<reference evidence="1" key="1">
    <citation type="submission" date="2016-02" db="EMBL/GenBank/DDBJ databases">
        <title>WGS assembly of Manihot esculenta.</title>
        <authorList>
            <person name="Bredeson J.V."/>
            <person name="Prochnik S.E."/>
            <person name="Lyons J.B."/>
            <person name="Schmutz J."/>
            <person name="Grimwood J."/>
            <person name="Vrebalov J."/>
            <person name="Bart R.S."/>
            <person name="Amuge T."/>
            <person name="Ferguson M.E."/>
            <person name="Green R."/>
            <person name="Putnam N."/>
            <person name="Stites J."/>
            <person name="Rounsley S."/>
            <person name="Rokhsar D.S."/>
        </authorList>
    </citation>
    <scope>NUCLEOTIDE SEQUENCE [LARGE SCALE GENOMIC DNA]</scope>
    <source>
        <tissue evidence="1">Leaf</tissue>
    </source>
</reference>